<feature type="transmembrane region" description="Helical" evidence="7">
    <location>
        <begin position="255"/>
        <end position="284"/>
    </location>
</feature>
<evidence type="ECO:0000256" key="1">
    <source>
        <dbReference type="ARBA" id="ARBA00004141"/>
    </source>
</evidence>
<keyword evidence="5 7" id="KW-0472">Membrane</keyword>
<evidence type="ECO:0000313" key="8">
    <source>
        <dbReference type="EMBL" id="AKM10559.1"/>
    </source>
</evidence>
<comment type="subcellular location">
    <subcellularLocation>
        <location evidence="1">Membrane</location>
        <topology evidence="1">Multi-pass membrane protein</topology>
    </subcellularLocation>
</comment>
<dbReference type="KEGG" id="cna:AB433_12250"/>
<proteinExistence type="inferred from homology"/>
<sequence length="377" mass="40318">MRLRGSNEAYAGSGSLMDVPDPHPQSNSPTTISDPQLRFEARRALVWTLVVVLVGVAIYMAQALLVVFGALVFAAIIDGGARLLGRVLPIGRGLRIGIVLLLGLAFLAWLGLFAGTQIAEQAAEFPAIVETQAVRLIDWLNDQGFAINSDNLTNIVQQTAGGIGQLTRAVGGIIGGFTTLLLIAIIGIYIALEPRLYERGFAWMLPNESRDSFLEMADKMAYSLRRLMFGRIVGMVFEGILTWAALALYGVPMAALLGILTGLLAFIPNIGAVISGLLMVLVGFSGGTDMALYCVGVYFVVQTFDGYVVIPLIARKTVDLAPALVLAMQLILGLLFGILGLALADPLVAMAKVMLEHRSEHSGRGTHDTFPDPEPAR</sequence>
<dbReference type="PATRIC" id="fig|1348774.3.peg.2576"/>
<comment type="similarity">
    <text evidence="2">Belongs to the autoinducer-2 exporter (AI-2E) (TC 2.A.86) family.</text>
</comment>
<dbReference type="PANTHER" id="PTHR21716">
    <property type="entry name" value="TRANSMEMBRANE PROTEIN"/>
    <property type="match status" value="1"/>
</dbReference>
<dbReference type="STRING" id="1348774.AB433_12250"/>
<dbReference type="AlphaFoldDB" id="A0A0G3XIX8"/>
<feature type="compositionally biased region" description="Polar residues" evidence="6">
    <location>
        <begin position="24"/>
        <end position="33"/>
    </location>
</feature>
<dbReference type="GO" id="GO:0055085">
    <property type="term" value="P:transmembrane transport"/>
    <property type="evidence" value="ECO:0007669"/>
    <property type="project" value="TreeGrafter"/>
</dbReference>
<keyword evidence="9" id="KW-1185">Reference proteome</keyword>
<feature type="transmembrane region" description="Helical" evidence="7">
    <location>
        <begin position="229"/>
        <end position="249"/>
    </location>
</feature>
<feature type="transmembrane region" description="Helical" evidence="7">
    <location>
        <begin position="169"/>
        <end position="192"/>
    </location>
</feature>
<protein>
    <submittedName>
        <fullName evidence="8">Permease</fullName>
    </submittedName>
</protein>
<dbReference type="PANTHER" id="PTHR21716:SF62">
    <property type="entry name" value="TRANSPORT PROTEIN YDBI-RELATED"/>
    <property type="match status" value="1"/>
</dbReference>
<feature type="transmembrane region" description="Helical" evidence="7">
    <location>
        <begin position="320"/>
        <end position="344"/>
    </location>
</feature>
<evidence type="ECO:0000256" key="6">
    <source>
        <dbReference type="SAM" id="MobiDB-lite"/>
    </source>
</evidence>
<evidence type="ECO:0000256" key="2">
    <source>
        <dbReference type="ARBA" id="ARBA00009773"/>
    </source>
</evidence>
<dbReference type="Proteomes" id="UP000035287">
    <property type="component" value="Chromosome"/>
</dbReference>
<organism evidence="8 9">
    <name type="scientific">Croceicoccus naphthovorans</name>
    <dbReference type="NCBI Taxonomy" id="1348774"/>
    <lineage>
        <taxon>Bacteria</taxon>
        <taxon>Pseudomonadati</taxon>
        <taxon>Pseudomonadota</taxon>
        <taxon>Alphaproteobacteria</taxon>
        <taxon>Sphingomonadales</taxon>
        <taxon>Erythrobacteraceae</taxon>
        <taxon>Croceicoccus</taxon>
    </lineage>
</organism>
<gene>
    <name evidence="8" type="ORF">AB433_12250</name>
</gene>
<keyword evidence="3 7" id="KW-0812">Transmembrane</keyword>
<feature type="transmembrane region" description="Helical" evidence="7">
    <location>
        <begin position="44"/>
        <end position="77"/>
    </location>
</feature>
<dbReference type="EMBL" id="CP011770">
    <property type="protein sequence ID" value="AKM10559.1"/>
    <property type="molecule type" value="Genomic_DNA"/>
</dbReference>
<evidence type="ECO:0000256" key="3">
    <source>
        <dbReference type="ARBA" id="ARBA00022692"/>
    </source>
</evidence>
<evidence type="ECO:0000256" key="5">
    <source>
        <dbReference type="ARBA" id="ARBA00023136"/>
    </source>
</evidence>
<feature type="transmembrane region" description="Helical" evidence="7">
    <location>
        <begin position="291"/>
        <end position="314"/>
    </location>
</feature>
<feature type="transmembrane region" description="Helical" evidence="7">
    <location>
        <begin position="98"/>
        <end position="119"/>
    </location>
</feature>
<keyword evidence="4 7" id="KW-1133">Transmembrane helix</keyword>
<dbReference type="GO" id="GO:0016020">
    <property type="term" value="C:membrane"/>
    <property type="evidence" value="ECO:0007669"/>
    <property type="project" value="UniProtKB-SubCell"/>
</dbReference>
<feature type="region of interest" description="Disordered" evidence="6">
    <location>
        <begin position="1"/>
        <end position="33"/>
    </location>
</feature>
<reference evidence="8 9" key="1">
    <citation type="submission" date="2015-06" db="EMBL/GenBank/DDBJ databases">
        <authorList>
            <person name="Zeng Y."/>
            <person name="Huang Y."/>
        </authorList>
    </citation>
    <scope>NUCLEOTIDE SEQUENCE [LARGE SCALE GENOMIC DNA]</scope>
    <source>
        <strain evidence="8 9">PQ-2</strain>
    </source>
</reference>
<evidence type="ECO:0000256" key="4">
    <source>
        <dbReference type="ARBA" id="ARBA00022989"/>
    </source>
</evidence>
<dbReference type="Pfam" id="PF01594">
    <property type="entry name" value="AI-2E_transport"/>
    <property type="match status" value="1"/>
</dbReference>
<name>A0A0G3XIX8_9SPHN</name>
<evidence type="ECO:0000256" key="7">
    <source>
        <dbReference type="SAM" id="Phobius"/>
    </source>
</evidence>
<accession>A0A0G3XIX8</accession>
<dbReference type="InterPro" id="IPR002549">
    <property type="entry name" value="AI-2E-like"/>
</dbReference>
<evidence type="ECO:0000313" key="9">
    <source>
        <dbReference type="Proteomes" id="UP000035287"/>
    </source>
</evidence>